<feature type="compositionally biased region" description="Polar residues" evidence="1">
    <location>
        <begin position="296"/>
        <end position="310"/>
    </location>
</feature>
<feature type="compositionally biased region" description="Polar residues" evidence="1">
    <location>
        <begin position="108"/>
        <end position="137"/>
    </location>
</feature>
<dbReference type="EMBL" id="JANBQD010000044">
    <property type="protein sequence ID" value="KAJ1990899.1"/>
    <property type="molecule type" value="Genomic_DNA"/>
</dbReference>
<feature type="region of interest" description="Disordered" evidence="1">
    <location>
        <begin position="47"/>
        <end position="84"/>
    </location>
</feature>
<proteinExistence type="predicted"/>
<evidence type="ECO:0000313" key="3">
    <source>
        <dbReference type="Proteomes" id="UP001151295"/>
    </source>
</evidence>
<protein>
    <submittedName>
        <fullName evidence="2">Uncharacterized protein</fullName>
    </submittedName>
</protein>
<sequence>MAFIQRRDIPDRIEYAAERKEMMIALRRAMQRIIKQRILSGASVIGGNEAGGGGGNTAPQGIGARHSGSVRDDGGRRNSAAQPTTDILSHLQELKAKEKHVLGRGSRDTQQQSSSLGPNNAASNAAGQSPGGNQPTSAEEIKSRQERLAREEKLANIYRDQLTSRMQEIDDNAVDLGAQKAIMTRFERQLLGSSSPRELEQLELERVNGIRSLIGLPALPPPSLATGAAGSGSVRQSRPGTPLYMSSSPSHIPPSHHPTRRSGPDPHRRTTSFGEYHSSPGVAHSGNHLRAHNPGMHQSSGLAHNGTTASRAAHRNYANDDGDDDEVQDMDLDLEEGELSEEGELAE</sequence>
<comment type="caution">
    <text evidence="2">The sequence shown here is derived from an EMBL/GenBank/DDBJ whole genome shotgun (WGS) entry which is preliminary data.</text>
</comment>
<feature type="compositionally biased region" description="Acidic residues" evidence="1">
    <location>
        <begin position="320"/>
        <end position="347"/>
    </location>
</feature>
<accession>A0ABQ8PKR3</accession>
<dbReference type="Proteomes" id="UP001151295">
    <property type="component" value="Unassembled WGS sequence"/>
</dbReference>
<reference evidence="2" key="1">
    <citation type="submission" date="2022-07" db="EMBL/GenBank/DDBJ databases">
        <title>Phylogenomic reconstructions and comparative analyses of Kickxellomycotina fungi.</title>
        <authorList>
            <person name="Reynolds N.K."/>
            <person name="Stajich J.E."/>
            <person name="Barry K."/>
            <person name="Grigoriev I.V."/>
            <person name="Crous P."/>
            <person name="Smith M.E."/>
        </authorList>
    </citation>
    <scope>NUCLEOTIDE SEQUENCE</scope>
    <source>
        <strain evidence="2">BCRC 34882</strain>
    </source>
</reference>
<name>A0ABQ8PKR3_9FUNG</name>
<evidence type="ECO:0000313" key="2">
    <source>
        <dbReference type="EMBL" id="KAJ1990899.1"/>
    </source>
</evidence>
<organism evidence="2 3">
    <name type="scientific">Coemansia umbellata</name>
    <dbReference type="NCBI Taxonomy" id="1424467"/>
    <lineage>
        <taxon>Eukaryota</taxon>
        <taxon>Fungi</taxon>
        <taxon>Fungi incertae sedis</taxon>
        <taxon>Zoopagomycota</taxon>
        <taxon>Kickxellomycotina</taxon>
        <taxon>Kickxellomycetes</taxon>
        <taxon>Kickxellales</taxon>
        <taxon>Kickxellaceae</taxon>
        <taxon>Coemansia</taxon>
    </lineage>
</organism>
<gene>
    <name evidence="2" type="ORF">EDC05_003749</name>
</gene>
<feature type="region of interest" description="Disordered" evidence="1">
    <location>
        <begin position="98"/>
        <end position="147"/>
    </location>
</feature>
<keyword evidence="3" id="KW-1185">Reference proteome</keyword>
<evidence type="ECO:0000256" key="1">
    <source>
        <dbReference type="SAM" id="MobiDB-lite"/>
    </source>
</evidence>
<feature type="region of interest" description="Disordered" evidence="1">
    <location>
        <begin position="219"/>
        <end position="347"/>
    </location>
</feature>
<feature type="compositionally biased region" description="Basic and acidic residues" evidence="1">
    <location>
        <begin position="98"/>
        <end position="107"/>
    </location>
</feature>